<keyword evidence="4" id="KW-0560">Oxidoreductase</keyword>
<evidence type="ECO:0000256" key="2">
    <source>
        <dbReference type="ARBA" id="ARBA00022692"/>
    </source>
</evidence>
<feature type="transmembrane region" description="Helical" evidence="7">
    <location>
        <begin position="14"/>
        <end position="33"/>
    </location>
</feature>
<evidence type="ECO:0000256" key="5">
    <source>
        <dbReference type="ARBA" id="ARBA00023098"/>
    </source>
</evidence>
<feature type="transmembrane region" description="Helical" evidence="7">
    <location>
        <begin position="142"/>
        <end position="163"/>
    </location>
</feature>
<feature type="transmembrane region" description="Helical" evidence="7">
    <location>
        <begin position="49"/>
        <end position="68"/>
    </location>
</feature>
<feature type="domain" description="Fatty acid hydroxylase" evidence="8">
    <location>
        <begin position="92"/>
        <end position="228"/>
    </location>
</feature>
<dbReference type="Proteomes" id="UP000002875">
    <property type="component" value="Plasmid pEMTOL01"/>
</dbReference>
<proteinExistence type="predicted"/>
<comment type="subcellular location">
    <subcellularLocation>
        <location evidence="1">Endomembrane system</location>
        <topology evidence="1">Multi-pass membrane protein</topology>
    </subcellularLocation>
</comment>
<protein>
    <submittedName>
        <fullName evidence="9">Fatty acid hydroxylase</fullName>
    </submittedName>
</protein>
<keyword evidence="9" id="KW-0614">Plasmid</keyword>
<dbReference type="InterPro" id="IPR051689">
    <property type="entry name" value="Sterol_desaturase/TMEM195"/>
</dbReference>
<dbReference type="PANTHER" id="PTHR21624">
    <property type="entry name" value="STEROL DESATURASE-RELATED PROTEIN"/>
    <property type="match status" value="1"/>
</dbReference>
<evidence type="ECO:0000256" key="3">
    <source>
        <dbReference type="ARBA" id="ARBA00022989"/>
    </source>
</evidence>
<evidence type="ECO:0000256" key="1">
    <source>
        <dbReference type="ARBA" id="ARBA00004127"/>
    </source>
</evidence>
<dbReference type="PANTHER" id="PTHR21624:SF1">
    <property type="entry name" value="ALKYLGLYCEROL MONOOXYGENASE"/>
    <property type="match status" value="1"/>
</dbReference>
<keyword evidence="10" id="KW-1185">Reference proteome</keyword>
<keyword evidence="5" id="KW-0443">Lipid metabolism</keyword>
<dbReference type="Pfam" id="PF04116">
    <property type="entry name" value="FA_hydroxylase"/>
    <property type="match status" value="1"/>
</dbReference>
<feature type="transmembrane region" description="Helical" evidence="7">
    <location>
        <begin position="88"/>
        <end position="108"/>
    </location>
</feature>
<evidence type="ECO:0000256" key="6">
    <source>
        <dbReference type="ARBA" id="ARBA00023136"/>
    </source>
</evidence>
<geneLocation type="plasmid" evidence="9 10">
    <name>pEMTOL01</name>
</geneLocation>
<gene>
    <name evidence="9" type="ordered locus">Emtol_0277</name>
</gene>
<reference evidence="9 10" key="1">
    <citation type="submission" date="2011-07" db="EMBL/GenBank/DDBJ databases">
        <title>The complete genome of plasmid 1 of Emticicia oligotrophica DSM 17448.</title>
        <authorList>
            <consortium name="US DOE Joint Genome Institute (JGI-PGF)"/>
            <person name="Lucas S."/>
            <person name="Han J."/>
            <person name="Lapidus A."/>
            <person name="Bruce D."/>
            <person name="Goodwin L."/>
            <person name="Pitluck S."/>
            <person name="Peters L."/>
            <person name="Kyrpides N."/>
            <person name="Mavromatis K."/>
            <person name="Ivanova N."/>
            <person name="Ovchinnikova G."/>
            <person name="Teshima H."/>
            <person name="Detter J.C."/>
            <person name="Tapia R."/>
            <person name="Han C."/>
            <person name="Land M."/>
            <person name="Hauser L."/>
            <person name="Markowitz V."/>
            <person name="Cheng J.-F."/>
            <person name="Hugenholtz P."/>
            <person name="Woyke T."/>
            <person name="Wu D."/>
            <person name="Tindall B."/>
            <person name="Pomrenke H."/>
            <person name="Brambilla E."/>
            <person name="Klenk H.-P."/>
            <person name="Eisen J.A."/>
        </authorList>
    </citation>
    <scope>NUCLEOTIDE SEQUENCE [LARGE SCALE GENOMIC DNA]</scope>
    <source>
        <strain evidence="10">DSM 17448 / GPTSA100-15</strain>
        <plasmid evidence="9 10">pEMTOL01</plasmid>
    </source>
</reference>
<keyword evidence="2 7" id="KW-0812">Transmembrane</keyword>
<dbReference type="InterPro" id="IPR006694">
    <property type="entry name" value="Fatty_acid_hydroxylase"/>
</dbReference>
<dbReference type="EMBL" id="CP002962">
    <property type="protein sequence ID" value="AFK05547.1"/>
    <property type="molecule type" value="Genomic_DNA"/>
</dbReference>
<evidence type="ECO:0000256" key="4">
    <source>
        <dbReference type="ARBA" id="ARBA00023002"/>
    </source>
</evidence>
<evidence type="ECO:0000259" key="8">
    <source>
        <dbReference type="Pfam" id="PF04116"/>
    </source>
</evidence>
<accession>A0ABM5N7L4</accession>
<evidence type="ECO:0000313" key="9">
    <source>
        <dbReference type="EMBL" id="AFK05547.1"/>
    </source>
</evidence>
<dbReference type="RefSeq" id="WP_015026293.1">
    <property type="nucleotide sequence ID" value="NC_018742.1"/>
</dbReference>
<evidence type="ECO:0000256" key="7">
    <source>
        <dbReference type="SAM" id="Phobius"/>
    </source>
</evidence>
<organism evidence="9 10">
    <name type="scientific">Emticicia oligotrophica (strain DSM 17448 / CIP 109782 / MTCC 6937 / GPTSA100-15)</name>
    <dbReference type="NCBI Taxonomy" id="929562"/>
    <lineage>
        <taxon>Bacteria</taxon>
        <taxon>Pseudomonadati</taxon>
        <taxon>Bacteroidota</taxon>
        <taxon>Cytophagia</taxon>
        <taxon>Cytophagales</taxon>
        <taxon>Leadbetterellaceae</taxon>
        <taxon>Emticicia</taxon>
    </lineage>
</organism>
<sequence>MIEFLENLSYIERLFVLLSISLIVWNIEVIYAFKPISDKRKHLFENIKFITLGIPAQLVMGSVLNLSLEFNDKNLFGLIEWFSIKNNWINLIVSFLLLDFFEYIYHIFMHKFRPFWVFHLVHHSEQKLDISTILREHPIETIIRLSFTTLWVLITGVHFWMYVVRQLIQVISNLLAHGNFRLTNNADKIVSLLFVTPNMHHVHHHFKLPHTDSNYGDVLSIWDRLFGTYKKINANHLVFGIDTEMCANKIYDFKTIIMLPFKHLNSKPETINTNE</sequence>
<name>A0ABM5N7L4_EMTOG</name>
<keyword evidence="3 7" id="KW-1133">Transmembrane helix</keyword>
<evidence type="ECO:0000313" key="10">
    <source>
        <dbReference type="Proteomes" id="UP000002875"/>
    </source>
</evidence>
<keyword evidence="6 7" id="KW-0472">Membrane</keyword>